<dbReference type="AlphaFoldDB" id="A0AA86YFB7"/>
<gene>
    <name evidence="1" type="ORF">PROSTU_04176</name>
</gene>
<evidence type="ECO:0000313" key="2">
    <source>
        <dbReference type="Proteomes" id="UP000004506"/>
    </source>
</evidence>
<accession>A0AA86YFB7</accession>
<dbReference type="Proteomes" id="UP000004506">
    <property type="component" value="Unassembled WGS sequence"/>
</dbReference>
<evidence type="ECO:0000313" key="1">
    <source>
        <dbReference type="EMBL" id="EDU57907.1"/>
    </source>
</evidence>
<proteinExistence type="predicted"/>
<sequence>MAHLSTTGFWICHEIIFNWLNQIYFVICCFEKILVDGYFSI</sequence>
<dbReference type="EMBL" id="ABJD02000104">
    <property type="protein sequence ID" value="EDU57907.1"/>
    <property type="molecule type" value="Genomic_DNA"/>
</dbReference>
<name>A0AA86YFB7_PROST</name>
<comment type="caution">
    <text evidence="1">The sequence shown here is derived from an EMBL/GenBank/DDBJ whole genome shotgun (WGS) entry which is preliminary data.</text>
</comment>
<reference evidence="2" key="1">
    <citation type="submission" date="2008-04" db="EMBL/GenBank/DDBJ databases">
        <title>Draft genome sequence of Providencia stuartii (ATCC 25827).</title>
        <authorList>
            <person name="Sudarsanam P."/>
            <person name="Ley R."/>
            <person name="Guruge J."/>
            <person name="Turnbaugh P.J."/>
            <person name="Mahowald M."/>
            <person name="Liep D."/>
            <person name="Gordon J."/>
        </authorList>
    </citation>
    <scope>NUCLEOTIDE SEQUENCE [LARGE SCALE GENOMIC DNA]</scope>
    <source>
        <strain evidence="2">ATCC 25827</strain>
    </source>
</reference>
<reference evidence="1 2" key="3">
    <citation type="submission" date="2008-05" db="EMBL/GenBank/DDBJ databases">
        <authorList>
            <person name="Fulton L."/>
            <person name="Clifton S."/>
            <person name="Fulton B."/>
            <person name="Xu J."/>
            <person name="Minx P."/>
            <person name="Pepin K.H."/>
            <person name="Johnson M."/>
            <person name="Thiruvilangam P."/>
            <person name="Bhonagiri V."/>
            <person name="Nash W.E."/>
            <person name="Mardis E.R."/>
            <person name="Wilson R.K."/>
        </authorList>
    </citation>
    <scope>NUCLEOTIDE SEQUENCE [LARGE SCALE GENOMIC DNA]</scope>
    <source>
        <strain evidence="1 2">ATCC 25827</strain>
    </source>
</reference>
<protein>
    <submittedName>
        <fullName evidence="1">Uncharacterized protein</fullName>
    </submittedName>
</protein>
<organism evidence="1 2">
    <name type="scientific">Providencia stuartii ATCC 25827</name>
    <dbReference type="NCBI Taxonomy" id="471874"/>
    <lineage>
        <taxon>Bacteria</taxon>
        <taxon>Pseudomonadati</taxon>
        <taxon>Pseudomonadota</taxon>
        <taxon>Gammaproteobacteria</taxon>
        <taxon>Enterobacterales</taxon>
        <taxon>Morganellaceae</taxon>
        <taxon>Providencia</taxon>
    </lineage>
</organism>
<reference evidence="2" key="2">
    <citation type="submission" date="2008-04" db="EMBL/GenBank/DDBJ databases">
        <title>Draft genome sequence of Providencia stuartii(ATCC 25827).</title>
        <authorList>
            <person name="Sudarsanam P."/>
            <person name="Ley R."/>
            <person name="Guruge J."/>
            <person name="Turnbaugh P.J."/>
            <person name="Mahowald M."/>
            <person name="Liep D."/>
            <person name="Gordon J."/>
        </authorList>
    </citation>
    <scope>NUCLEOTIDE SEQUENCE [LARGE SCALE GENOMIC DNA]</scope>
    <source>
        <strain evidence="2">ATCC 25827</strain>
    </source>
</reference>